<dbReference type="InterPro" id="IPR045051">
    <property type="entry name" value="SBT"/>
</dbReference>
<comment type="similarity">
    <text evidence="1">Belongs to the peptidase S8 family.</text>
</comment>
<name>A0AAP0JB98_9MAGN</name>
<dbReference type="Gene3D" id="2.60.40.2310">
    <property type="match status" value="1"/>
</dbReference>
<dbReference type="InterPro" id="IPR036852">
    <property type="entry name" value="Peptidase_S8/S53_dom_sf"/>
</dbReference>
<evidence type="ECO:0000256" key="3">
    <source>
        <dbReference type="ARBA" id="ARBA00022729"/>
    </source>
</evidence>
<dbReference type="Gene3D" id="3.40.50.200">
    <property type="entry name" value="Peptidase S8/S53 domain"/>
    <property type="match status" value="1"/>
</dbReference>
<evidence type="ECO:0000259" key="5">
    <source>
        <dbReference type="Pfam" id="PF17766"/>
    </source>
</evidence>
<accession>A0AAP0JB98</accession>
<gene>
    <name evidence="6" type="ORF">Sjap_011368</name>
</gene>
<evidence type="ECO:0000256" key="2">
    <source>
        <dbReference type="ARBA" id="ARBA00022670"/>
    </source>
</evidence>
<protein>
    <recommendedName>
        <fullName evidence="5">Subtilisin-like protease fibronectin type-III domain-containing protein</fullName>
    </recommendedName>
</protein>
<evidence type="ECO:0000313" key="7">
    <source>
        <dbReference type="Proteomes" id="UP001417504"/>
    </source>
</evidence>
<dbReference type="AlphaFoldDB" id="A0AAP0JB98"/>
<keyword evidence="4" id="KW-0378">Hydrolase</keyword>
<dbReference type="FunFam" id="2.60.40.2310:FF:000001">
    <property type="entry name" value="Subtilisin-like protease SBT1.5"/>
    <property type="match status" value="1"/>
</dbReference>
<dbReference type="GO" id="GO:0006508">
    <property type="term" value="P:proteolysis"/>
    <property type="evidence" value="ECO:0007669"/>
    <property type="project" value="UniProtKB-KW"/>
</dbReference>
<dbReference type="EMBL" id="JBBNAE010000004">
    <property type="protein sequence ID" value="KAK9130881.1"/>
    <property type="molecule type" value="Genomic_DNA"/>
</dbReference>
<reference evidence="6 7" key="1">
    <citation type="submission" date="2024-01" db="EMBL/GenBank/DDBJ databases">
        <title>Genome assemblies of Stephania.</title>
        <authorList>
            <person name="Yang L."/>
        </authorList>
    </citation>
    <scope>NUCLEOTIDE SEQUENCE [LARGE SCALE GENOMIC DNA]</scope>
    <source>
        <strain evidence="6">QJT</strain>
        <tissue evidence="6">Leaf</tissue>
    </source>
</reference>
<dbReference type="Pfam" id="PF17766">
    <property type="entry name" value="fn3_6"/>
    <property type="match status" value="1"/>
</dbReference>
<feature type="domain" description="Subtilisin-like protease fibronectin type-III" evidence="5">
    <location>
        <begin position="86"/>
        <end position="180"/>
    </location>
</feature>
<proteinExistence type="inferred from homology"/>
<keyword evidence="2" id="KW-0645">Protease</keyword>
<sequence length="191" mass="21079">MTTAMVLDKKWKHITVDHTGRRGNPFDFGAGFLNPTGVLNPGLVYNAQSEDYKAFLCSVGYDEKSLHLVTGDNSTCNKRIYQSAVDLNYPSISVSNLRDSYSVTRTLTNVGRPRSIYKAFWSSPVGINVTVSPKILVFNKYGEKVNFTVNFKVSAPSKGYIFGTLTGRRGKLRVSSPLVVRVVSSDSGLLR</sequence>
<dbReference type="PANTHER" id="PTHR10795">
    <property type="entry name" value="PROPROTEIN CONVERTASE SUBTILISIN/KEXIN"/>
    <property type="match status" value="1"/>
</dbReference>
<keyword evidence="4" id="KW-0720">Serine protease</keyword>
<dbReference type="InterPro" id="IPR041469">
    <property type="entry name" value="Subtilisin-like_FN3"/>
</dbReference>
<keyword evidence="3" id="KW-0732">Signal</keyword>
<dbReference type="Proteomes" id="UP001417504">
    <property type="component" value="Unassembled WGS sequence"/>
</dbReference>
<keyword evidence="7" id="KW-1185">Reference proteome</keyword>
<dbReference type="GO" id="GO:0004252">
    <property type="term" value="F:serine-type endopeptidase activity"/>
    <property type="evidence" value="ECO:0007669"/>
    <property type="project" value="InterPro"/>
</dbReference>
<evidence type="ECO:0000256" key="4">
    <source>
        <dbReference type="ARBA" id="ARBA00022825"/>
    </source>
</evidence>
<organism evidence="6 7">
    <name type="scientific">Stephania japonica</name>
    <dbReference type="NCBI Taxonomy" id="461633"/>
    <lineage>
        <taxon>Eukaryota</taxon>
        <taxon>Viridiplantae</taxon>
        <taxon>Streptophyta</taxon>
        <taxon>Embryophyta</taxon>
        <taxon>Tracheophyta</taxon>
        <taxon>Spermatophyta</taxon>
        <taxon>Magnoliopsida</taxon>
        <taxon>Ranunculales</taxon>
        <taxon>Menispermaceae</taxon>
        <taxon>Menispermoideae</taxon>
        <taxon>Cissampelideae</taxon>
        <taxon>Stephania</taxon>
    </lineage>
</organism>
<evidence type="ECO:0000256" key="1">
    <source>
        <dbReference type="ARBA" id="ARBA00011073"/>
    </source>
</evidence>
<evidence type="ECO:0000313" key="6">
    <source>
        <dbReference type="EMBL" id="KAK9130881.1"/>
    </source>
</evidence>
<comment type="caution">
    <text evidence="6">The sequence shown here is derived from an EMBL/GenBank/DDBJ whole genome shotgun (WGS) entry which is preliminary data.</text>
</comment>